<protein>
    <submittedName>
        <fullName evidence="1">Uncharacterized protein</fullName>
    </submittedName>
</protein>
<gene>
    <name evidence="1" type="ORF">8F11_63</name>
</gene>
<accession>A0A2H4J708</accession>
<reference evidence="1" key="1">
    <citation type="submission" date="2017-06" db="EMBL/GenBank/DDBJ databases">
        <title>Novel phages from South African skin metaviromes.</title>
        <authorList>
            <person name="van Zyl L.J."/>
            <person name="Abrahams Y."/>
            <person name="Stander E.A."/>
            <person name="Kirby B.M."/>
            <person name="Clavaud C."/>
            <person name="Farcet C."/>
            <person name="Breton L."/>
            <person name="Trindade M.I."/>
        </authorList>
    </citation>
    <scope>NUCLEOTIDE SEQUENCE</scope>
</reference>
<evidence type="ECO:0000313" key="1">
    <source>
        <dbReference type="EMBL" id="ASN68098.1"/>
    </source>
</evidence>
<sequence length="153" mass="17170">MADIIKEIDTISDLLATVGVTRFYKQDLPLTYVANTIGIRWQGDSDADFTQAAYEITRPYQIVYFGKNEVDCISKSKLIRSKLSDYLSKKVQLRGSNVFMTFESFSMSPPFKTETDGVYAAVGVLSVSMLEAYTQPHYEKMQEIHAAINEGGV</sequence>
<name>A0A2H4J708_9CAUD</name>
<organism evidence="1">
    <name type="scientific">uncultured Caudovirales phage</name>
    <dbReference type="NCBI Taxonomy" id="2100421"/>
    <lineage>
        <taxon>Viruses</taxon>
        <taxon>Duplodnaviria</taxon>
        <taxon>Heunggongvirae</taxon>
        <taxon>Uroviricota</taxon>
        <taxon>Caudoviricetes</taxon>
        <taxon>Peduoviridae</taxon>
        <taxon>Maltschvirus</taxon>
        <taxon>Maltschvirus maltsch</taxon>
    </lineage>
</organism>
<dbReference type="EMBL" id="MF417871">
    <property type="protein sequence ID" value="ASN68098.1"/>
    <property type="molecule type" value="Genomic_DNA"/>
</dbReference>
<proteinExistence type="predicted"/>